<keyword evidence="1" id="KW-0802">TPR repeat</keyword>
<dbReference type="InterPro" id="IPR039340">
    <property type="entry name" value="Tfc4/TFIIIC-102/Sfc4"/>
</dbReference>
<dbReference type="SUPFAM" id="SSF48452">
    <property type="entry name" value="TPR-like"/>
    <property type="match status" value="1"/>
</dbReference>
<dbReference type="GO" id="GO:0000127">
    <property type="term" value="C:transcription factor TFIIIC complex"/>
    <property type="evidence" value="ECO:0007669"/>
    <property type="project" value="TreeGrafter"/>
</dbReference>
<dbReference type="STRING" id="27342.A0A0H2S3Q3"/>
<dbReference type="PANTHER" id="PTHR23082:SF0">
    <property type="entry name" value="GENERAL TRANSCRIPTION FACTOR 3C POLYPEPTIDE 3"/>
    <property type="match status" value="1"/>
</dbReference>
<accession>A0A0H2S3Q3</accession>
<gene>
    <name evidence="3" type="ORF">SCHPADRAFT_935948</name>
</gene>
<feature type="region of interest" description="Disordered" evidence="2">
    <location>
        <begin position="290"/>
        <end position="315"/>
    </location>
</feature>
<dbReference type="Gene3D" id="1.25.40.10">
    <property type="entry name" value="Tetratricopeptide repeat domain"/>
    <property type="match status" value="3"/>
</dbReference>
<feature type="compositionally biased region" description="Low complexity" evidence="2">
    <location>
        <begin position="293"/>
        <end position="304"/>
    </location>
</feature>
<reference evidence="3 4" key="1">
    <citation type="submission" date="2015-04" db="EMBL/GenBank/DDBJ databases">
        <title>Complete genome sequence of Schizopora paradoxa KUC8140, a cosmopolitan wood degrader in East Asia.</title>
        <authorList>
            <consortium name="DOE Joint Genome Institute"/>
            <person name="Min B."/>
            <person name="Park H."/>
            <person name="Jang Y."/>
            <person name="Kim J.-J."/>
            <person name="Kim K.H."/>
            <person name="Pangilinan J."/>
            <person name="Lipzen A."/>
            <person name="Riley R."/>
            <person name="Grigoriev I.V."/>
            <person name="Spatafora J.W."/>
            <person name="Choi I.-G."/>
        </authorList>
    </citation>
    <scope>NUCLEOTIDE SEQUENCE [LARGE SCALE GENOMIC DNA]</scope>
    <source>
        <strain evidence="3 4">KUC8140</strain>
    </source>
</reference>
<evidence type="ECO:0000256" key="1">
    <source>
        <dbReference type="PROSITE-ProRule" id="PRU00339"/>
    </source>
</evidence>
<dbReference type="PROSITE" id="PS50005">
    <property type="entry name" value="TPR"/>
    <property type="match status" value="2"/>
</dbReference>
<dbReference type="Proteomes" id="UP000053477">
    <property type="component" value="Unassembled WGS sequence"/>
</dbReference>
<name>A0A0H2S3Q3_9AGAM</name>
<dbReference type="FunCoup" id="A0A0H2S3Q3">
    <property type="interactions" value="682"/>
</dbReference>
<feature type="compositionally biased region" description="Acidic residues" evidence="2">
    <location>
        <begin position="1"/>
        <end position="12"/>
    </location>
</feature>
<dbReference type="PANTHER" id="PTHR23082">
    <property type="entry name" value="TRANSCRIPTION INITIATION FACTOR IIIC TFIIIC , POLYPEPTIDE 3-RELATED"/>
    <property type="match status" value="1"/>
</dbReference>
<dbReference type="SMART" id="SM00028">
    <property type="entry name" value="TPR"/>
    <property type="match status" value="5"/>
</dbReference>
<evidence type="ECO:0000256" key="2">
    <source>
        <dbReference type="SAM" id="MobiDB-lite"/>
    </source>
</evidence>
<keyword evidence="4" id="KW-1185">Reference proteome</keyword>
<feature type="region of interest" description="Disordered" evidence="2">
    <location>
        <begin position="1"/>
        <end position="57"/>
    </location>
</feature>
<feature type="compositionally biased region" description="Acidic residues" evidence="2">
    <location>
        <begin position="21"/>
        <end position="49"/>
    </location>
</feature>
<dbReference type="EMBL" id="KQ085892">
    <property type="protein sequence ID" value="KLO18677.1"/>
    <property type="molecule type" value="Genomic_DNA"/>
</dbReference>
<feature type="repeat" description="TPR" evidence="1">
    <location>
        <begin position="951"/>
        <end position="984"/>
    </location>
</feature>
<dbReference type="GO" id="GO:0006383">
    <property type="term" value="P:transcription by RNA polymerase III"/>
    <property type="evidence" value="ECO:0007669"/>
    <property type="project" value="InterPro"/>
</dbReference>
<proteinExistence type="predicted"/>
<feature type="repeat" description="TPR" evidence="1">
    <location>
        <begin position="189"/>
        <end position="222"/>
    </location>
</feature>
<dbReference type="AlphaFoldDB" id="A0A0H2S3Q3"/>
<feature type="region of interest" description="Disordered" evidence="2">
    <location>
        <begin position="824"/>
        <end position="862"/>
    </location>
</feature>
<feature type="compositionally biased region" description="Acidic residues" evidence="2">
    <location>
        <begin position="835"/>
        <end position="851"/>
    </location>
</feature>
<protein>
    <submittedName>
        <fullName evidence="3">TPR-like protein</fullName>
    </submittedName>
</protein>
<organism evidence="3 4">
    <name type="scientific">Schizopora paradoxa</name>
    <dbReference type="NCBI Taxonomy" id="27342"/>
    <lineage>
        <taxon>Eukaryota</taxon>
        <taxon>Fungi</taxon>
        <taxon>Dikarya</taxon>
        <taxon>Basidiomycota</taxon>
        <taxon>Agaricomycotina</taxon>
        <taxon>Agaricomycetes</taxon>
        <taxon>Hymenochaetales</taxon>
        <taxon>Schizoporaceae</taxon>
        <taxon>Schizopora</taxon>
    </lineage>
</organism>
<sequence length="1025" mass="115728">MTFEMGMDDGLDFPESSSESGSEETTDESGDEGSDDEEGEEGEVEELGDGVENQIDGDFQRLLQGMRDDTNESGSSLNKIWDVSFRQEESEFKDNIREASGIGKVKRKRRNRRRGPPLSHEVISLIGEGNKAYLDGNFQEAIRVMMEVIRIEPRAESAWNLLVTCYRTMDDKPKALQLSIMSAHLKHDSEEWYNLATESQELGLHQQALYCYGKAASLDPSNVSALWERASLAKEVGEIQIARSAYMGILKRFPRDVIVLTELRHILVEAEDFAQCAQLYQQAFDFYTSKDNPSSAPDASIDPSLMQEGDKGTSSSNGEFTLMEILVLADLYVSLGAYDKVIKVIRTGCRWLQGRGRQKFWDACPDDREYDLEGWVRESGEGERAGAAGIRQGFYPLDVNARHRLGIARLKMGDLQEGRLQVDVVLSQSIVNFSPLFTEIADTYFENGMFAEARPIYEMLGADAATSSIHILMQAAACRRRLGDEQDAAEVYEHIITVDPTNNDAKMKLAEIYEAQDNPRRALDLVYQVIDSRRRTNVAESADKDLEASGVAAAQTSLFSEKRKKGKQKAVSKSGSKMSKESLIELEERKEAEASLLYGRLKQIWDAMLNSEESATNEWLLEAEKLIDMFRETRNLFGSRGSLPFRGMVIQRPRNLNKNKETQEDDMASRLELNIGQEARSRKSRVGVDNFRGIRFDDWLILFVQYAFLMTKRGQYESAEEVLQHVILSTVYQTRAAQDRLRLATIACAIQARHFSTVMEQCRKILIFHQFNNEPLRIMLASLASGLQPTDQFISNTLQKYLLREMRVSDAAVKGNVQYSQSNGRFVTSNKNAEENGDEDEPLPAEEGDTDQPEKGNIPKRPTRINPVLITIHGQTMNASKAFQGSIYYLLQAFDLYPNDPLVLLSLCVASLGRAMQRQADNRNYLVTQAFGFLARYRSLRGSTEDGDFADEVEYNFGRAFHQLGLLSHAARHYERSLRLTEKNMEKTNEIKGIEREAAYNLSLIYATTGGASLSQALYKKWLTI</sequence>
<evidence type="ECO:0000313" key="4">
    <source>
        <dbReference type="Proteomes" id="UP000053477"/>
    </source>
</evidence>
<dbReference type="InterPro" id="IPR011990">
    <property type="entry name" value="TPR-like_helical_dom_sf"/>
</dbReference>
<dbReference type="InParanoid" id="A0A0H2S3Q3"/>
<evidence type="ECO:0000313" key="3">
    <source>
        <dbReference type="EMBL" id="KLO18677.1"/>
    </source>
</evidence>
<dbReference type="InterPro" id="IPR019734">
    <property type="entry name" value="TPR_rpt"/>
</dbReference>
<dbReference type="OrthoDB" id="9991317at2759"/>